<accession>A0A367R9K8</accession>
<dbReference type="InterPro" id="IPR003737">
    <property type="entry name" value="GlcNAc_PI_deacetylase-related"/>
</dbReference>
<dbReference type="SUPFAM" id="SSF102588">
    <property type="entry name" value="LmbE-like"/>
    <property type="match status" value="1"/>
</dbReference>
<dbReference type="PANTHER" id="PTHR12993:SF29">
    <property type="entry name" value="BLR3841 PROTEIN"/>
    <property type="match status" value="1"/>
</dbReference>
<name>A0A367R9K8_NOSPU</name>
<comment type="caution">
    <text evidence="1">The sequence shown here is derived from an EMBL/GenBank/DDBJ whole genome shotgun (WGS) entry which is preliminary data.</text>
</comment>
<reference evidence="1 2" key="1">
    <citation type="submission" date="2016-04" db="EMBL/GenBank/DDBJ databases">
        <authorList>
            <person name="Evans L.H."/>
            <person name="Alamgir A."/>
            <person name="Owens N."/>
            <person name="Weber N.D."/>
            <person name="Virtaneva K."/>
            <person name="Barbian K."/>
            <person name="Babar A."/>
            <person name="Rosenke K."/>
        </authorList>
    </citation>
    <scope>NUCLEOTIDE SEQUENCE [LARGE SCALE GENOMIC DNA]</scope>
    <source>
        <strain evidence="1">NIES-2108</strain>
    </source>
</reference>
<dbReference type="Pfam" id="PF02585">
    <property type="entry name" value="PIG-L"/>
    <property type="match status" value="1"/>
</dbReference>
<organism evidence="1 2">
    <name type="scientific">Nostoc punctiforme NIES-2108</name>
    <dbReference type="NCBI Taxonomy" id="1356359"/>
    <lineage>
        <taxon>Bacteria</taxon>
        <taxon>Bacillati</taxon>
        <taxon>Cyanobacteriota</taxon>
        <taxon>Cyanophyceae</taxon>
        <taxon>Nostocales</taxon>
        <taxon>Nostocaceae</taxon>
        <taxon>Nostoc</taxon>
    </lineage>
</organism>
<proteinExistence type="predicted"/>
<dbReference type="EMBL" id="LXQE01000166">
    <property type="protein sequence ID" value="RCJ32383.1"/>
    <property type="molecule type" value="Genomic_DNA"/>
</dbReference>
<dbReference type="AlphaFoldDB" id="A0A367R9K8"/>
<dbReference type="InterPro" id="IPR024078">
    <property type="entry name" value="LmbE-like_dom_sf"/>
</dbReference>
<dbReference type="GO" id="GO:0016811">
    <property type="term" value="F:hydrolase activity, acting on carbon-nitrogen (but not peptide) bonds, in linear amides"/>
    <property type="evidence" value="ECO:0007669"/>
    <property type="project" value="TreeGrafter"/>
</dbReference>
<evidence type="ECO:0000313" key="2">
    <source>
        <dbReference type="Proteomes" id="UP000252085"/>
    </source>
</evidence>
<dbReference type="Proteomes" id="UP000252085">
    <property type="component" value="Unassembled WGS sequence"/>
</dbReference>
<dbReference type="PANTHER" id="PTHR12993">
    <property type="entry name" value="N-ACETYLGLUCOSAMINYL-PHOSPHATIDYLINOSITOL DE-N-ACETYLASE-RELATED"/>
    <property type="match status" value="1"/>
</dbReference>
<evidence type="ECO:0000313" key="1">
    <source>
        <dbReference type="EMBL" id="RCJ32383.1"/>
    </source>
</evidence>
<sequence>MNKFGLIALPLDNPNVLPWRSVNEIACSSALIVAPHPDDETLGCGGAIALLRSLNCHVQVLVISDGTLSHPHSQKYPADRLLALREAETLSALKLLGVEVNDVTFCRMQDGSISTQYETAMASCRAYIREIAPQIIFLPWRYDPHADHRATWKLIHTVLDDLPLSPRLIEYPIWDWDCDQRESLPVSLEVTTWRLNISAMVELKQQAIAVYHSQTTDLIDDDPEGFRLTPEMLANFTHPWEVYIEENR</sequence>
<dbReference type="Gene3D" id="3.40.50.10320">
    <property type="entry name" value="LmbE-like"/>
    <property type="match status" value="1"/>
</dbReference>
<gene>
    <name evidence="1" type="ORF">A6769_28030</name>
</gene>
<protein>
    <submittedName>
        <fullName evidence="1">LmbE family protein</fullName>
    </submittedName>
</protein>